<evidence type="ECO:0000313" key="7">
    <source>
        <dbReference type="Proteomes" id="UP000185984"/>
    </source>
</evidence>
<comment type="caution">
    <text evidence="6">The sequence shown here is derived from an EMBL/GenBank/DDBJ whole genome shotgun (WGS) entry which is preliminary data.</text>
</comment>
<dbReference type="RefSeq" id="WP_073551302.1">
    <property type="nucleotide sequence ID" value="NZ_CAWMVK010000014.1"/>
</dbReference>
<evidence type="ECO:0000256" key="3">
    <source>
        <dbReference type="ARBA" id="ARBA00023125"/>
    </source>
</evidence>
<evidence type="ECO:0000259" key="5">
    <source>
        <dbReference type="PROSITE" id="PS50931"/>
    </source>
</evidence>
<dbReference type="OrthoDB" id="9803735at2"/>
<dbReference type="InterPro" id="IPR005119">
    <property type="entry name" value="LysR_subst-bd"/>
</dbReference>
<dbReference type="EMBL" id="MRCC01000021">
    <property type="protein sequence ID" value="OKH22269.1"/>
    <property type="molecule type" value="Genomic_DNA"/>
</dbReference>
<gene>
    <name evidence="6" type="ORF">NIES1031_20425</name>
</gene>
<evidence type="ECO:0000313" key="6">
    <source>
        <dbReference type="EMBL" id="OKH22269.1"/>
    </source>
</evidence>
<dbReference type="SUPFAM" id="SSF46785">
    <property type="entry name" value="Winged helix' DNA-binding domain"/>
    <property type="match status" value="1"/>
</dbReference>
<dbReference type="AlphaFoldDB" id="A0A1U7HFC8"/>
<dbReference type="Gene3D" id="3.40.190.10">
    <property type="entry name" value="Periplasmic binding protein-like II"/>
    <property type="match status" value="2"/>
</dbReference>
<dbReference type="SUPFAM" id="SSF53850">
    <property type="entry name" value="Periplasmic binding protein-like II"/>
    <property type="match status" value="1"/>
</dbReference>
<organism evidence="6 7">
    <name type="scientific">Chroogloeocystis siderophila 5.2 s.c.1</name>
    <dbReference type="NCBI Taxonomy" id="247279"/>
    <lineage>
        <taxon>Bacteria</taxon>
        <taxon>Bacillati</taxon>
        <taxon>Cyanobacteriota</taxon>
        <taxon>Cyanophyceae</taxon>
        <taxon>Oscillatoriophycideae</taxon>
        <taxon>Chroococcales</taxon>
        <taxon>Chroococcaceae</taxon>
        <taxon>Chroogloeocystis</taxon>
    </lineage>
</organism>
<name>A0A1U7HFC8_9CHRO</name>
<accession>A0A1U7HFC8</accession>
<dbReference type="InterPro" id="IPR036390">
    <property type="entry name" value="WH_DNA-bd_sf"/>
</dbReference>
<dbReference type="FunFam" id="1.10.10.10:FF:000001">
    <property type="entry name" value="LysR family transcriptional regulator"/>
    <property type="match status" value="1"/>
</dbReference>
<dbReference type="GO" id="GO:0003677">
    <property type="term" value="F:DNA binding"/>
    <property type="evidence" value="ECO:0007669"/>
    <property type="project" value="UniProtKB-KW"/>
</dbReference>
<keyword evidence="7" id="KW-1185">Reference proteome</keyword>
<dbReference type="CDD" id="cd08414">
    <property type="entry name" value="PBP2_LTTR_aromatics_like"/>
    <property type="match status" value="1"/>
</dbReference>
<keyword evidence="2" id="KW-0805">Transcription regulation</keyword>
<proteinExistence type="inferred from homology"/>
<dbReference type="Pfam" id="PF00126">
    <property type="entry name" value="HTH_1"/>
    <property type="match status" value="1"/>
</dbReference>
<dbReference type="PROSITE" id="PS50931">
    <property type="entry name" value="HTH_LYSR"/>
    <property type="match status" value="1"/>
</dbReference>
<evidence type="ECO:0000256" key="2">
    <source>
        <dbReference type="ARBA" id="ARBA00023015"/>
    </source>
</evidence>
<dbReference type="PANTHER" id="PTHR30346:SF0">
    <property type="entry name" value="HCA OPERON TRANSCRIPTIONAL ACTIVATOR HCAR"/>
    <property type="match status" value="1"/>
</dbReference>
<dbReference type="Pfam" id="PF03466">
    <property type="entry name" value="LysR_substrate"/>
    <property type="match status" value="1"/>
</dbReference>
<evidence type="ECO:0000256" key="1">
    <source>
        <dbReference type="ARBA" id="ARBA00009437"/>
    </source>
</evidence>
<dbReference type="GO" id="GO:0003700">
    <property type="term" value="F:DNA-binding transcription factor activity"/>
    <property type="evidence" value="ECO:0007669"/>
    <property type="project" value="InterPro"/>
</dbReference>
<protein>
    <submittedName>
        <fullName evidence="6">LysR family transcriptional regulator</fullName>
    </submittedName>
</protein>
<dbReference type="Proteomes" id="UP000185984">
    <property type="component" value="Unassembled WGS sequence"/>
</dbReference>
<comment type="similarity">
    <text evidence="1">Belongs to the LysR transcriptional regulatory family.</text>
</comment>
<feature type="domain" description="HTH lysR-type" evidence="5">
    <location>
        <begin position="1"/>
        <end position="58"/>
    </location>
</feature>
<keyword evidence="4" id="KW-0804">Transcription</keyword>
<dbReference type="Gene3D" id="1.10.10.10">
    <property type="entry name" value="Winged helix-like DNA-binding domain superfamily/Winged helix DNA-binding domain"/>
    <property type="match status" value="1"/>
</dbReference>
<sequence>MELRHLRYFITVAEELNFSRAAERLHIAQPPLSQQIRDLEVELGVQLFERTKRRVELTTPGKVFLEKSRLVLQQVGQAIIAVQKASRGEIGRLVIGFNSSATYSVLPQILHIFCEHCPDIELDLQELTTRQQCDRLHHNQIDVGILYLPIESHILSTTSVLQESLVVAISETHALAALPELSLKALSHEPFILPPHHLGGGLYNQILRFFQQTNFTPNVVQEATQLQTTISLVAGGVGVALVPASLQNLQRPGVVYKMLQEPTPELEIAVAWRQHDSSPVLQKFVNTVQEIF</sequence>
<dbReference type="PRINTS" id="PR00039">
    <property type="entry name" value="HTHLYSR"/>
</dbReference>
<reference evidence="6 7" key="1">
    <citation type="submission" date="2016-11" db="EMBL/GenBank/DDBJ databases">
        <title>Draft Genome Sequences of Nine Cyanobacterial Strains from Diverse Habitats.</title>
        <authorList>
            <person name="Zhu T."/>
            <person name="Hou S."/>
            <person name="Lu X."/>
            <person name="Hess W.R."/>
        </authorList>
    </citation>
    <scope>NUCLEOTIDE SEQUENCE [LARGE SCALE GENOMIC DNA]</scope>
    <source>
        <strain evidence="6 7">5.2 s.c.1</strain>
    </source>
</reference>
<dbReference type="PANTHER" id="PTHR30346">
    <property type="entry name" value="TRANSCRIPTIONAL DUAL REGULATOR HCAR-RELATED"/>
    <property type="match status" value="1"/>
</dbReference>
<dbReference type="InterPro" id="IPR036388">
    <property type="entry name" value="WH-like_DNA-bd_sf"/>
</dbReference>
<evidence type="ECO:0000256" key="4">
    <source>
        <dbReference type="ARBA" id="ARBA00023163"/>
    </source>
</evidence>
<dbReference type="InterPro" id="IPR000847">
    <property type="entry name" value="LysR_HTH_N"/>
</dbReference>
<dbReference type="STRING" id="247279.NIES1031_20425"/>
<dbReference type="GO" id="GO:0032993">
    <property type="term" value="C:protein-DNA complex"/>
    <property type="evidence" value="ECO:0007669"/>
    <property type="project" value="TreeGrafter"/>
</dbReference>
<keyword evidence="3" id="KW-0238">DNA-binding</keyword>